<organism evidence="4">
    <name type="scientific">Aureococcus anophagefferens</name>
    <name type="common">Harmful bloom alga</name>
    <dbReference type="NCBI Taxonomy" id="44056"/>
    <lineage>
        <taxon>Eukaryota</taxon>
        <taxon>Sar</taxon>
        <taxon>Stramenopiles</taxon>
        <taxon>Ochrophyta</taxon>
        <taxon>Pelagophyceae</taxon>
        <taxon>Pelagomonadales</taxon>
        <taxon>Pelagomonadaceae</taxon>
        <taxon>Aureococcus</taxon>
    </lineage>
</organism>
<evidence type="ECO:0000313" key="3">
    <source>
        <dbReference type="EMBL" id="EGB08254.1"/>
    </source>
</evidence>
<dbReference type="AlphaFoldDB" id="F0Y9K3"/>
<protein>
    <recommendedName>
        <fullName evidence="5">Sulfotransferase domain-containing protein</fullName>
    </recommendedName>
</protein>
<feature type="compositionally biased region" description="Basic and acidic residues" evidence="1">
    <location>
        <begin position="288"/>
        <end position="299"/>
    </location>
</feature>
<dbReference type="EMBL" id="GL833128">
    <property type="protein sequence ID" value="EGB08254.1"/>
    <property type="molecule type" value="Genomic_DNA"/>
</dbReference>
<reference evidence="3 4" key="1">
    <citation type="journal article" date="2011" name="Proc. Natl. Acad. Sci. U.S.A.">
        <title>Niche of harmful alga Aureococcus anophagefferens revealed through ecogenomics.</title>
        <authorList>
            <person name="Gobler C.J."/>
            <person name="Berry D.L."/>
            <person name="Dyhrman S.T."/>
            <person name="Wilhelm S.W."/>
            <person name="Salamov A."/>
            <person name="Lobanov A.V."/>
            <person name="Zhang Y."/>
            <person name="Collier J.L."/>
            <person name="Wurch L.L."/>
            <person name="Kustka A.B."/>
            <person name="Dill B.D."/>
            <person name="Shah M."/>
            <person name="VerBerkmoes N.C."/>
            <person name="Kuo A."/>
            <person name="Terry A."/>
            <person name="Pangilinan J."/>
            <person name="Lindquist E.A."/>
            <person name="Lucas S."/>
            <person name="Paulsen I.T."/>
            <person name="Hattenrath-Lehmann T.K."/>
            <person name="Talmage S.C."/>
            <person name="Walker E.A."/>
            <person name="Koch F."/>
            <person name="Burson A.M."/>
            <person name="Marcoval M.A."/>
            <person name="Tang Y.Z."/>
            <person name="Lecleir G.R."/>
            <person name="Coyne K.J."/>
            <person name="Berg G.M."/>
            <person name="Bertrand E.M."/>
            <person name="Saito M.A."/>
            <person name="Gladyshev V.N."/>
            <person name="Grigoriev I.V."/>
        </authorList>
    </citation>
    <scope>NUCLEOTIDE SEQUENCE [LARGE SCALE GENOMIC DNA]</scope>
    <source>
        <strain evidence="4">CCMP 1984</strain>
    </source>
</reference>
<keyword evidence="2" id="KW-0732">Signal</keyword>
<feature type="region of interest" description="Disordered" evidence="1">
    <location>
        <begin position="279"/>
        <end position="299"/>
    </location>
</feature>
<evidence type="ECO:0000256" key="2">
    <source>
        <dbReference type="SAM" id="SignalP"/>
    </source>
</evidence>
<proteinExistence type="predicted"/>
<dbReference type="RefSeq" id="XP_009036984.1">
    <property type="nucleotide sequence ID" value="XM_009038736.1"/>
</dbReference>
<dbReference type="Proteomes" id="UP000002729">
    <property type="component" value="Unassembled WGS sequence"/>
</dbReference>
<accession>F0Y9K3</accession>
<dbReference type="InParanoid" id="F0Y9K3"/>
<keyword evidence="4" id="KW-1185">Reference proteome</keyword>
<feature type="chain" id="PRO_5003264506" description="Sulfotransferase domain-containing protein" evidence="2">
    <location>
        <begin position="18"/>
        <end position="330"/>
    </location>
</feature>
<sequence length="330" mass="34860">MTRSPALLLLLAGTAFAARNCSTFWVPPPEGRRRLSSASIHYTGTKTTPTLVVASNHKTGTFLSRCVVAVLQRFGQPVALGGGHVSGGFGRDAYLFQVNFARDPFVLVDSGYRYHRTGPETWTRVALDGAPPGKQYQGEGAAFRAFAAAAGSPAAAAACASEALGAAPAEPPRRNETYADALGRFSLRDGLLFEALRSLHRDVPYVVRAAVDCGAQGAHCTTLLLDDIMADLPGAFRRIARAFRLADVDRLAAPLAAGAVERAFLDACGPESTFVASKKDGSATARDAGSHRNGPDAERAGRLATLRDIDAVYLGGRLAAANATLRRHLR</sequence>
<evidence type="ECO:0000313" key="4">
    <source>
        <dbReference type="Proteomes" id="UP000002729"/>
    </source>
</evidence>
<name>F0Y9K3_AURAN</name>
<evidence type="ECO:0000256" key="1">
    <source>
        <dbReference type="SAM" id="MobiDB-lite"/>
    </source>
</evidence>
<evidence type="ECO:0008006" key="5">
    <source>
        <dbReference type="Google" id="ProtNLM"/>
    </source>
</evidence>
<gene>
    <name evidence="3" type="ORF">AURANDRAFT_64267</name>
</gene>
<dbReference type="KEGG" id="aaf:AURANDRAFT_64267"/>
<feature type="signal peptide" evidence="2">
    <location>
        <begin position="1"/>
        <end position="17"/>
    </location>
</feature>
<dbReference type="GeneID" id="20224746"/>